<comment type="caution">
    <text evidence="1">The sequence shown here is derived from an EMBL/GenBank/DDBJ whole genome shotgun (WGS) entry which is preliminary data.</text>
</comment>
<proteinExistence type="predicted"/>
<protein>
    <submittedName>
        <fullName evidence="1">Uncharacterized protein</fullName>
    </submittedName>
</protein>
<reference evidence="1" key="2">
    <citation type="journal article" date="2023" name="Science">
        <title>Genomic signatures of disease resistance in endangered staghorn corals.</title>
        <authorList>
            <person name="Vollmer S.V."/>
            <person name="Selwyn J.D."/>
            <person name="Despard B.A."/>
            <person name="Roesel C.L."/>
        </authorList>
    </citation>
    <scope>NUCLEOTIDE SEQUENCE</scope>
    <source>
        <strain evidence="1">K2</strain>
    </source>
</reference>
<organism evidence="1 2">
    <name type="scientific">Acropora cervicornis</name>
    <name type="common">Staghorn coral</name>
    <dbReference type="NCBI Taxonomy" id="6130"/>
    <lineage>
        <taxon>Eukaryota</taxon>
        <taxon>Metazoa</taxon>
        <taxon>Cnidaria</taxon>
        <taxon>Anthozoa</taxon>
        <taxon>Hexacorallia</taxon>
        <taxon>Scleractinia</taxon>
        <taxon>Astrocoeniina</taxon>
        <taxon>Acroporidae</taxon>
        <taxon>Acropora</taxon>
    </lineage>
</organism>
<sequence length="15" mass="1667">MTLTPNMHLASLLKP</sequence>
<dbReference type="Proteomes" id="UP001249851">
    <property type="component" value="Unassembled WGS sequence"/>
</dbReference>
<evidence type="ECO:0000313" key="1">
    <source>
        <dbReference type="EMBL" id="KAK2554846.1"/>
    </source>
</evidence>
<dbReference type="EMBL" id="JARQWQ010000066">
    <property type="protein sequence ID" value="KAK2554846.1"/>
    <property type="molecule type" value="Genomic_DNA"/>
</dbReference>
<gene>
    <name evidence="1" type="ORF">P5673_023490</name>
</gene>
<name>A0AAD9Q548_ACRCE</name>
<keyword evidence="2" id="KW-1185">Reference proteome</keyword>
<evidence type="ECO:0000313" key="2">
    <source>
        <dbReference type="Proteomes" id="UP001249851"/>
    </source>
</evidence>
<accession>A0AAD9Q548</accession>
<reference evidence="1" key="1">
    <citation type="journal article" date="2023" name="G3 (Bethesda)">
        <title>Whole genome assembly and annotation of the endangered Caribbean coral Acropora cervicornis.</title>
        <authorList>
            <person name="Selwyn J.D."/>
            <person name="Vollmer S.V."/>
        </authorList>
    </citation>
    <scope>NUCLEOTIDE SEQUENCE</scope>
    <source>
        <strain evidence="1">K2</strain>
    </source>
</reference>